<dbReference type="AlphaFoldDB" id="A0A1W6TX88"/>
<reference evidence="2 5" key="3">
    <citation type="submission" date="2020-04" db="EMBL/GenBank/DDBJ databases">
        <title>Whole-genome sequencing of Vibrio spp. from China reveals different genetic environments of blaCTX-M-14 among diverse lineages.</title>
        <authorList>
            <person name="Zheng Z."/>
            <person name="Ye L."/>
            <person name="Chen S."/>
        </authorList>
    </citation>
    <scope>NUCLEOTIDE SEQUENCE [LARGE SCALE GENOMIC DNA]</scope>
    <source>
        <strain evidence="2 5">Vb1636</strain>
    </source>
</reference>
<sequence length="118" mass="13542">MTNLLRSVDNSHKGLQLLLGDFYQDFSDAGIDIEMLHKQNRFEALRCYSKRLKTILVLLCDDDLPPKLAKLEHLNKHHFPAPNELIEDVKTELNNVNKQISQLLKIENSIDSRTGSES</sequence>
<reference evidence="3 4" key="2">
    <citation type="submission" date="2017-12" db="EMBL/GenBank/DDBJ databases">
        <title>FDA dAtabase for Regulatory Grade micrObial Sequences (FDA-ARGOS): Supporting development and validation of Infectious Disease Dx tests.</title>
        <authorList>
            <person name="Hoffmann M."/>
            <person name="Allard M."/>
            <person name="Evans P."/>
            <person name="Brown E."/>
            <person name="Tallon L.J."/>
            <person name="Sadzewicz L."/>
            <person name="Sengamalay N."/>
            <person name="Ott S."/>
            <person name="Godinez A."/>
            <person name="Nagaraj S."/>
            <person name="Vavikolanu K."/>
            <person name="Aluvathingal J."/>
            <person name="Nadendla S."/>
            <person name="Hobson J."/>
            <person name="Sichtig H."/>
        </authorList>
    </citation>
    <scope>NUCLEOTIDE SEQUENCE [LARGE SCALE GENOMIC DNA]</scope>
    <source>
        <strain evidence="4">ATCC 17749</strain>
        <strain evidence="3">FDAARGOS_97</strain>
    </source>
</reference>
<evidence type="ECO:0000313" key="2">
    <source>
        <dbReference type="EMBL" id="NMR74957.1"/>
    </source>
</evidence>
<dbReference type="Proteomes" id="UP000565155">
    <property type="component" value="Unassembled WGS sequence"/>
</dbReference>
<keyword evidence="4" id="KW-1185">Reference proteome</keyword>
<protein>
    <submittedName>
        <fullName evidence="2">Uncharacterized protein</fullName>
    </submittedName>
</protein>
<dbReference type="OrthoDB" id="5874668at2"/>
<evidence type="ECO:0000313" key="1">
    <source>
        <dbReference type="EMBL" id="ARP20496.1"/>
    </source>
</evidence>
<evidence type="ECO:0000313" key="4">
    <source>
        <dbReference type="Proteomes" id="UP000054316"/>
    </source>
</evidence>
<organism evidence="2 5">
    <name type="scientific">Vibrio alginolyticus</name>
    <dbReference type="NCBI Taxonomy" id="663"/>
    <lineage>
        <taxon>Bacteria</taxon>
        <taxon>Pseudomonadati</taxon>
        <taxon>Pseudomonadota</taxon>
        <taxon>Gammaproteobacteria</taxon>
        <taxon>Vibrionales</taxon>
        <taxon>Vibrionaceae</taxon>
        <taxon>Vibrio</taxon>
    </lineage>
</organism>
<dbReference type="EMBL" id="LOSN02000002">
    <property type="protein sequence ID" value="PNP20486.1"/>
    <property type="molecule type" value="Genomic_DNA"/>
</dbReference>
<name>A0A1W6TX88_VIBAL</name>
<gene>
    <name evidence="3" type="ORF">AL553_022905</name>
    <name evidence="2" type="ORF">HKB35_15175</name>
    <name evidence="1" type="ORF">K05K4_37690</name>
</gene>
<evidence type="ECO:0000313" key="5">
    <source>
        <dbReference type="Proteomes" id="UP000565155"/>
    </source>
</evidence>
<reference evidence="1" key="1">
    <citation type="submission" date="2016-10" db="EMBL/GenBank/DDBJ databases">
        <title>The High Quality Genome of Vibrio alginolyticus K01M1.</title>
        <authorList>
            <person name="Wendling C."/>
            <person name="Chibani C.M."/>
            <person name="Hertel R."/>
            <person name="Sproer C."/>
            <person name="Bunk B."/>
            <person name="Overmann J."/>
            <person name="Roth O."/>
            <person name="Liesegang H."/>
        </authorList>
    </citation>
    <scope>NUCLEOTIDE SEQUENCE</scope>
    <source>
        <strain evidence="1">K05K4</strain>
    </source>
</reference>
<evidence type="ECO:0000313" key="3">
    <source>
        <dbReference type="EMBL" id="PNP20486.1"/>
    </source>
</evidence>
<dbReference type="EMBL" id="JABCMA010000017">
    <property type="protein sequence ID" value="NMR74957.1"/>
    <property type="molecule type" value="Genomic_DNA"/>
</dbReference>
<accession>A0A1W6TX88</accession>
<proteinExistence type="predicted"/>
<dbReference type="EMBL" id="CP017903">
    <property type="protein sequence ID" value="ARP20496.1"/>
    <property type="molecule type" value="Genomic_DNA"/>
</dbReference>
<dbReference type="Proteomes" id="UP000054316">
    <property type="component" value="Unassembled WGS sequence"/>
</dbReference>